<evidence type="ECO:0000313" key="2">
    <source>
        <dbReference type="EMBL" id="QLG74966.1"/>
    </source>
</evidence>
<dbReference type="KEGG" id="zmk:HG535_0H02930"/>
<accession>A0A7H9B9B9</accession>
<sequence>MHLRIGSFVRVTRNCMMSLSSAESSATDDNTGYSKLNGKKNQSVTKPVSLDSTTGEVLVRTSTGKTRVRRGQSDEEYKRQLHDYFQVQNGPKVTEVGWMDHENANAMLNADIDFSIKPERQKIAGFCRVLYYRRQYSECAELCGKLIPRYEEINKNNKIRKEINELGYMLERSRQLLQ</sequence>
<dbReference type="RefSeq" id="XP_037146691.1">
    <property type="nucleotide sequence ID" value="XM_037290796.1"/>
</dbReference>
<proteinExistence type="predicted"/>
<reference evidence="2 3" key="1">
    <citation type="submission" date="2020-07" db="EMBL/GenBank/DDBJ databases">
        <title>The yeast mating-type switching endonuclease HO is a domesticated member of an unorthodox homing genetic element family.</title>
        <authorList>
            <person name="Coughlan A.Y."/>
            <person name="Lombardi L."/>
            <person name="Braun-Galleani S."/>
            <person name="Martos A.R."/>
            <person name="Galeote V."/>
            <person name="Bigey F."/>
            <person name="Dequin S."/>
            <person name="Byrne K.P."/>
            <person name="Wolfe K.H."/>
        </authorList>
    </citation>
    <scope>NUCLEOTIDE SEQUENCE [LARGE SCALE GENOMIC DNA]</scope>
    <source>
        <strain evidence="2 3">NRRL Y-6702</strain>
    </source>
</reference>
<evidence type="ECO:0000256" key="1">
    <source>
        <dbReference type="SAM" id="MobiDB-lite"/>
    </source>
</evidence>
<gene>
    <name evidence="2" type="ORF">HG535_0H02930</name>
</gene>
<dbReference type="AlphaFoldDB" id="A0A7H9B9B9"/>
<protein>
    <submittedName>
        <fullName evidence="2">Uncharacterized protein</fullName>
    </submittedName>
</protein>
<dbReference type="GeneID" id="59238769"/>
<feature type="region of interest" description="Disordered" evidence="1">
    <location>
        <begin position="21"/>
        <end position="52"/>
    </location>
</feature>
<organism evidence="2 3">
    <name type="scientific">Zygotorulaspora mrakii</name>
    <name type="common">Zygosaccharomyces mrakii</name>
    <dbReference type="NCBI Taxonomy" id="42260"/>
    <lineage>
        <taxon>Eukaryota</taxon>
        <taxon>Fungi</taxon>
        <taxon>Dikarya</taxon>
        <taxon>Ascomycota</taxon>
        <taxon>Saccharomycotina</taxon>
        <taxon>Saccharomycetes</taxon>
        <taxon>Saccharomycetales</taxon>
        <taxon>Saccharomycetaceae</taxon>
        <taxon>Zygotorulaspora</taxon>
    </lineage>
</organism>
<dbReference type="EMBL" id="CP058611">
    <property type="protein sequence ID" value="QLG74966.1"/>
    <property type="molecule type" value="Genomic_DNA"/>
</dbReference>
<keyword evidence="3" id="KW-1185">Reference proteome</keyword>
<dbReference type="Proteomes" id="UP000509704">
    <property type="component" value="Chromosome 8"/>
</dbReference>
<evidence type="ECO:0000313" key="3">
    <source>
        <dbReference type="Proteomes" id="UP000509704"/>
    </source>
</evidence>
<name>A0A7H9B9B9_ZYGMR</name>
<dbReference type="OrthoDB" id="4082971at2759"/>